<feature type="region of interest" description="Disordered" evidence="1">
    <location>
        <begin position="61"/>
        <end position="139"/>
    </location>
</feature>
<dbReference type="Proteomes" id="UP000593567">
    <property type="component" value="Unassembled WGS sequence"/>
</dbReference>
<comment type="caution">
    <text evidence="2">The sequence shown here is derived from an EMBL/GenBank/DDBJ whole genome shotgun (WGS) entry which is preliminary data.</text>
</comment>
<feature type="compositionally biased region" description="Polar residues" evidence="1">
    <location>
        <begin position="103"/>
        <end position="112"/>
    </location>
</feature>
<accession>A0A7J7KRT8</accession>
<feature type="region of interest" description="Disordered" evidence="1">
    <location>
        <begin position="1"/>
        <end position="22"/>
    </location>
</feature>
<evidence type="ECO:0000256" key="1">
    <source>
        <dbReference type="SAM" id="MobiDB-lite"/>
    </source>
</evidence>
<organism evidence="2 3">
    <name type="scientific">Bugula neritina</name>
    <name type="common">Brown bryozoan</name>
    <name type="synonym">Sertularia neritina</name>
    <dbReference type="NCBI Taxonomy" id="10212"/>
    <lineage>
        <taxon>Eukaryota</taxon>
        <taxon>Metazoa</taxon>
        <taxon>Spiralia</taxon>
        <taxon>Lophotrochozoa</taxon>
        <taxon>Bryozoa</taxon>
        <taxon>Gymnolaemata</taxon>
        <taxon>Cheilostomatida</taxon>
        <taxon>Flustrina</taxon>
        <taxon>Buguloidea</taxon>
        <taxon>Bugulidae</taxon>
        <taxon>Bugula</taxon>
    </lineage>
</organism>
<protein>
    <submittedName>
        <fullName evidence="2">Uncharacterized protein</fullName>
    </submittedName>
</protein>
<sequence>MTQSTTTTHSSQRSSSAQKFEKAKDKFRLEYNGNDPVCNGYDNVVIENSDTDDAVYYTIEEPTISPHPEQMATSATSAQDSSSQVKDSELDCQEANDYEFVRTNDNQSTKSDSNFREGTPQLQNKYKEVASDYTDASTP</sequence>
<gene>
    <name evidence="2" type="ORF">EB796_000840</name>
</gene>
<dbReference type="AlphaFoldDB" id="A0A7J7KRT8"/>
<dbReference type="EMBL" id="VXIV02000096">
    <property type="protein sequence ID" value="KAF6040857.1"/>
    <property type="molecule type" value="Genomic_DNA"/>
</dbReference>
<evidence type="ECO:0000313" key="2">
    <source>
        <dbReference type="EMBL" id="KAF6040857.1"/>
    </source>
</evidence>
<feature type="compositionally biased region" description="Low complexity" evidence="1">
    <location>
        <begin position="72"/>
        <end position="84"/>
    </location>
</feature>
<feature type="compositionally biased region" description="Low complexity" evidence="1">
    <location>
        <begin position="1"/>
        <end position="16"/>
    </location>
</feature>
<proteinExistence type="predicted"/>
<keyword evidence="3" id="KW-1185">Reference proteome</keyword>
<evidence type="ECO:0000313" key="3">
    <source>
        <dbReference type="Proteomes" id="UP000593567"/>
    </source>
</evidence>
<name>A0A7J7KRT8_BUGNE</name>
<reference evidence="2" key="1">
    <citation type="submission" date="2020-06" db="EMBL/GenBank/DDBJ databases">
        <title>Draft genome of Bugula neritina, a colonial animal packing powerful symbionts and potential medicines.</title>
        <authorList>
            <person name="Rayko M."/>
        </authorList>
    </citation>
    <scope>NUCLEOTIDE SEQUENCE [LARGE SCALE GENOMIC DNA]</scope>
    <source>
        <strain evidence="2">Kwan_BN1</strain>
    </source>
</reference>